<dbReference type="GeneID" id="63688199"/>
<evidence type="ECO:0000313" key="3">
    <source>
        <dbReference type="EMBL" id="EJU00177.1"/>
    </source>
</evidence>
<evidence type="ECO:0000313" key="4">
    <source>
        <dbReference type="Proteomes" id="UP000030653"/>
    </source>
</evidence>
<dbReference type="RefSeq" id="XP_040627074.1">
    <property type="nucleotide sequence ID" value="XM_040773137.1"/>
</dbReference>
<feature type="chain" id="PRO_5004067538" evidence="2">
    <location>
        <begin position="20"/>
        <end position="126"/>
    </location>
</feature>
<protein>
    <submittedName>
        <fullName evidence="3">Uncharacterized protein</fullName>
    </submittedName>
</protein>
<dbReference type="HOGENOM" id="CLU_1981541_0_0_1"/>
<dbReference type="AlphaFoldDB" id="M5G2W3"/>
<dbReference type="Proteomes" id="UP000030653">
    <property type="component" value="Unassembled WGS sequence"/>
</dbReference>
<evidence type="ECO:0000256" key="1">
    <source>
        <dbReference type="SAM" id="Phobius"/>
    </source>
</evidence>
<dbReference type="EMBL" id="JH795867">
    <property type="protein sequence ID" value="EJU00177.1"/>
    <property type="molecule type" value="Genomic_DNA"/>
</dbReference>
<proteinExistence type="predicted"/>
<keyword evidence="4" id="KW-1185">Reference proteome</keyword>
<gene>
    <name evidence="3" type="ORF">DACRYDRAFT_23171</name>
</gene>
<evidence type="ECO:0000256" key="2">
    <source>
        <dbReference type="SAM" id="SignalP"/>
    </source>
</evidence>
<sequence length="126" mass="13572">MLFIPSIVAFAVLPFMVEAAPVQKRGLLAFEAFAKSSQYVLIEEAGHFLFSVPCVGCEGDIQKSFNILSKGDTTGDFPGPRRFLGTLSKLPTISPVILVIILFSSTICANAHSNRKVKPGCILARS</sequence>
<organism evidence="3 4">
    <name type="scientific">Dacryopinax primogenitus (strain DJM 731)</name>
    <name type="common">Brown rot fungus</name>
    <dbReference type="NCBI Taxonomy" id="1858805"/>
    <lineage>
        <taxon>Eukaryota</taxon>
        <taxon>Fungi</taxon>
        <taxon>Dikarya</taxon>
        <taxon>Basidiomycota</taxon>
        <taxon>Agaricomycotina</taxon>
        <taxon>Dacrymycetes</taxon>
        <taxon>Dacrymycetales</taxon>
        <taxon>Dacrymycetaceae</taxon>
        <taxon>Dacryopinax</taxon>
    </lineage>
</organism>
<keyword evidence="1" id="KW-1133">Transmembrane helix</keyword>
<feature type="signal peptide" evidence="2">
    <location>
        <begin position="1"/>
        <end position="19"/>
    </location>
</feature>
<name>M5G2W3_DACPD</name>
<keyword evidence="1" id="KW-0472">Membrane</keyword>
<keyword evidence="2" id="KW-0732">Signal</keyword>
<reference evidence="3 4" key="1">
    <citation type="journal article" date="2012" name="Science">
        <title>The Paleozoic origin of enzymatic lignin decomposition reconstructed from 31 fungal genomes.</title>
        <authorList>
            <person name="Floudas D."/>
            <person name="Binder M."/>
            <person name="Riley R."/>
            <person name="Barry K."/>
            <person name="Blanchette R.A."/>
            <person name="Henrissat B."/>
            <person name="Martinez A.T."/>
            <person name="Otillar R."/>
            <person name="Spatafora J.W."/>
            <person name="Yadav J.S."/>
            <person name="Aerts A."/>
            <person name="Benoit I."/>
            <person name="Boyd A."/>
            <person name="Carlson A."/>
            <person name="Copeland A."/>
            <person name="Coutinho P.M."/>
            <person name="de Vries R.P."/>
            <person name="Ferreira P."/>
            <person name="Findley K."/>
            <person name="Foster B."/>
            <person name="Gaskell J."/>
            <person name="Glotzer D."/>
            <person name="Gorecki P."/>
            <person name="Heitman J."/>
            <person name="Hesse C."/>
            <person name="Hori C."/>
            <person name="Igarashi K."/>
            <person name="Jurgens J.A."/>
            <person name="Kallen N."/>
            <person name="Kersten P."/>
            <person name="Kohler A."/>
            <person name="Kuees U."/>
            <person name="Kumar T.K.A."/>
            <person name="Kuo A."/>
            <person name="LaButti K."/>
            <person name="Larrondo L.F."/>
            <person name="Lindquist E."/>
            <person name="Ling A."/>
            <person name="Lombard V."/>
            <person name="Lucas S."/>
            <person name="Lundell T."/>
            <person name="Martin R."/>
            <person name="McLaughlin D.J."/>
            <person name="Morgenstern I."/>
            <person name="Morin E."/>
            <person name="Murat C."/>
            <person name="Nagy L.G."/>
            <person name="Nolan M."/>
            <person name="Ohm R.A."/>
            <person name="Patyshakuliyeva A."/>
            <person name="Rokas A."/>
            <person name="Ruiz-Duenas F.J."/>
            <person name="Sabat G."/>
            <person name="Salamov A."/>
            <person name="Samejima M."/>
            <person name="Schmutz J."/>
            <person name="Slot J.C."/>
            <person name="St John F."/>
            <person name="Stenlid J."/>
            <person name="Sun H."/>
            <person name="Sun S."/>
            <person name="Syed K."/>
            <person name="Tsang A."/>
            <person name="Wiebenga A."/>
            <person name="Young D."/>
            <person name="Pisabarro A."/>
            <person name="Eastwood D.C."/>
            <person name="Martin F."/>
            <person name="Cullen D."/>
            <person name="Grigoriev I.V."/>
            <person name="Hibbett D.S."/>
        </authorList>
    </citation>
    <scope>NUCLEOTIDE SEQUENCE [LARGE SCALE GENOMIC DNA]</scope>
    <source>
        <strain evidence="3 4">DJM-731 SS1</strain>
    </source>
</reference>
<accession>M5G2W3</accession>
<feature type="transmembrane region" description="Helical" evidence="1">
    <location>
        <begin position="90"/>
        <end position="109"/>
    </location>
</feature>
<keyword evidence="1" id="KW-0812">Transmembrane</keyword>